<feature type="transmembrane region" description="Helical" evidence="5">
    <location>
        <begin position="12"/>
        <end position="36"/>
    </location>
</feature>
<dbReference type="RefSeq" id="WP_167636065.1">
    <property type="nucleotide sequence ID" value="NZ_JAATOP010000001.1"/>
</dbReference>
<comment type="caution">
    <text evidence="7">The sequence shown here is derived from an EMBL/GenBank/DDBJ whole genome shotgun (WGS) entry which is preliminary data.</text>
</comment>
<dbReference type="GO" id="GO:0008233">
    <property type="term" value="F:peptidase activity"/>
    <property type="evidence" value="ECO:0007669"/>
    <property type="project" value="UniProtKB-KW"/>
</dbReference>
<dbReference type="EMBL" id="JAATOP010000001">
    <property type="protein sequence ID" value="NIY71184.1"/>
    <property type="molecule type" value="Genomic_DNA"/>
</dbReference>
<dbReference type="Proteomes" id="UP000709466">
    <property type="component" value="Unassembled WGS sequence"/>
</dbReference>
<evidence type="ECO:0000256" key="1">
    <source>
        <dbReference type="ARBA" id="ARBA00004141"/>
    </source>
</evidence>
<keyword evidence="7" id="KW-0378">Hydrolase</keyword>
<evidence type="ECO:0000313" key="8">
    <source>
        <dbReference type="Proteomes" id="UP000709466"/>
    </source>
</evidence>
<keyword evidence="8" id="KW-1185">Reference proteome</keyword>
<proteinExistence type="predicted"/>
<dbReference type="InterPro" id="IPR035952">
    <property type="entry name" value="Rhomboid-like_sf"/>
</dbReference>
<feature type="domain" description="Peptidase S54 rhomboid" evidence="6">
    <location>
        <begin position="73"/>
        <end position="201"/>
    </location>
</feature>
<gene>
    <name evidence="7" type="ORF">HCZ30_01910</name>
</gene>
<dbReference type="InterPro" id="IPR022764">
    <property type="entry name" value="Peptidase_S54_rhomboid_dom"/>
</dbReference>
<organism evidence="7 8">
    <name type="scientific">Marivivens donghaensis</name>
    <dbReference type="NCBI Taxonomy" id="1699413"/>
    <lineage>
        <taxon>Bacteria</taxon>
        <taxon>Pseudomonadati</taxon>
        <taxon>Pseudomonadota</taxon>
        <taxon>Alphaproteobacteria</taxon>
        <taxon>Rhodobacterales</taxon>
        <taxon>Paracoccaceae</taxon>
        <taxon>Marivivens group</taxon>
        <taxon>Marivivens</taxon>
    </lineage>
</organism>
<keyword evidence="2 5" id="KW-0812">Transmembrane</keyword>
<evidence type="ECO:0000259" key="6">
    <source>
        <dbReference type="Pfam" id="PF01694"/>
    </source>
</evidence>
<dbReference type="Gene3D" id="1.20.1540.10">
    <property type="entry name" value="Rhomboid-like"/>
    <property type="match status" value="1"/>
</dbReference>
<evidence type="ECO:0000256" key="2">
    <source>
        <dbReference type="ARBA" id="ARBA00022692"/>
    </source>
</evidence>
<evidence type="ECO:0000313" key="7">
    <source>
        <dbReference type="EMBL" id="NIY71184.1"/>
    </source>
</evidence>
<sequence length="239" mass="26202">MEQERVINPIPPAVLVLALLMVGIELVMQLATAGLAGGAQGVGWRADTINDFAFFPAIQHEMFARGAFPFDYLYRYVTYPFVHSSLMHAGFAAVITLAVGKFVGDRWHWASVVTVFFSSAIVAAVIFGLIAPENWPYYGGYPAVYGLIGAFSHIMWVRLGQQGANRWKAFSMIGILLVIQIIWGLFVKLIYLMGYGGDATPMMLYLGISEFAGFGVGLILSPLVGPGGWQGFLARIRQR</sequence>
<feature type="transmembrane region" description="Helical" evidence="5">
    <location>
        <begin position="81"/>
        <end position="100"/>
    </location>
</feature>
<feature type="transmembrane region" description="Helical" evidence="5">
    <location>
        <begin position="107"/>
        <end position="131"/>
    </location>
</feature>
<dbReference type="GO" id="GO:0006508">
    <property type="term" value="P:proteolysis"/>
    <property type="evidence" value="ECO:0007669"/>
    <property type="project" value="UniProtKB-KW"/>
</dbReference>
<keyword evidence="4 5" id="KW-0472">Membrane</keyword>
<protein>
    <submittedName>
        <fullName evidence="7">Rhomboid family intramembrane serine protease</fullName>
    </submittedName>
</protein>
<feature type="transmembrane region" description="Helical" evidence="5">
    <location>
        <begin position="211"/>
        <end position="233"/>
    </location>
</feature>
<feature type="transmembrane region" description="Helical" evidence="5">
    <location>
        <begin position="169"/>
        <end position="191"/>
    </location>
</feature>
<evidence type="ECO:0000256" key="3">
    <source>
        <dbReference type="ARBA" id="ARBA00022989"/>
    </source>
</evidence>
<name>A0ABX0VWC8_9RHOB</name>
<accession>A0ABX0VWC8</accession>
<feature type="transmembrane region" description="Helical" evidence="5">
    <location>
        <begin position="137"/>
        <end position="157"/>
    </location>
</feature>
<comment type="subcellular location">
    <subcellularLocation>
        <location evidence="1">Membrane</location>
        <topology evidence="1">Multi-pass membrane protein</topology>
    </subcellularLocation>
</comment>
<dbReference type="Pfam" id="PF01694">
    <property type="entry name" value="Rhomboid"/>
    <property type="match status" value="1"/>
</dbReference>
<evidence type="ECO:0000256" key="4">
    <source>
        <dbReference type="ARBA" id="ARBA00023136"/>
    </source>
</evidence>
<keyword evidence="7" id="KW-0645">Protease</keyword>
<evidence type="ECO:0000256" key="5">
    <source>
        <dbReference type="SAM" id="Phobius"/>
    </source>
</evidence>
<keyword evidence="3 5" id="KW-1133">Transmembrane helix</keyword>
<reference evidence="7 8" key="1">
    <citation type="submission" date="2020-03" db="EMBL/GenBank/DDBJ databases">
        <title>Bacterial isolates of synthetic phycosphere.</title>
        <authorList>
            <person name="Fu H."/>
            <person name="Moran M.A."/>
        </authorList>
    </citation>
    <scope>NUCLEOTIDE SEQUENCE [LARGE SCALE GENOMIC DNA]</scope>
    <source>
        <strain evidence="7 8">HF1</strain>
    </source>
</reference>
<dbReference type="SUPFAM" id="SSF144091">
    <property type="entry name" value="Rhomboid-like"/>
    <property type="match status" value="1"/>
</dbReference>